<keyword evidence="1" id="KW-0812">Transmembrane</keyword>
<reference evidence="3" key="1">
    <citation type="submission" date="2016-04" db="EMBL/GenBank/DDBJ databases">
        <authorList>
            <person name="Lyu Z."/>
            <person name="Lyu W."/>
        </authorList>
    </citation>
    <scope>NUCLEOTIDE SEQUENCE [LARGE SCALE GENOMIC DNA]</scope>
    <source>
        <strain evidence="3">C44</strain>
    </source>
</reference>
<evidence type="ECO:0000256" key="1">
    <source>
        <dbReference type="SAM" id="Phobius"/>
    </source>
</evidence>
<keyword evidence="1" id="KW-0472">Membrane</keyword>
<dbReference type="AlphaFoldDB" id="A0A179SL80"/>
<evidence type="ECO:0000313" key="2">
    <source>
        <dbReference type="EMBL" id="OAS82114.1"/>
    </source>
</evidence>
<organism evidence="2 3">
    <name type="scientific">Metabacillus litoralis</name>
    <dbReference type="NCBI Taxonomy" id="152268"/>
    <lineage>
        <taxon>Bacteria</taxon>
        <taxon>Bacillati</taxon>
        <taxon>Bacillota</taxon>
        <taxon>Bacilli</taxon>
        <taxon>Bacillales</taxon>
        <taxon>Bacillaceae</taxon>
        <taxon>Metabacillus</taxon>
    </lineage>
</organism>
<evidence type="ECO:0000313" key="3">
    <source>
        <dbReference type="Proteomes" id="UP000078534"/>
    </source>
</evidence>
<protein>
    <submittedName>
        <fullName evidence="2">Uncharacterized protein</fullName>
    </submittedName>
</protein>
<gene>
    <name evidence="2" type="ORF">A6K24_13730</name>
</gene>
<keyword evidence="3" id="KW-1185">Reference proteome</keyword>
<comment type="caution">
    <text evidence="2">The sequence shown here is derived from an EMBL/GenBank/DDBJ whole genome shotgun (WGS) entry which is preliminary data.</text>
</comment>
<keyword evidence="1" id="KW-1133">Transmembrane helix</keyword>
<dbReference type="EMBL" id="LWSG01000046">
    <property type="protein sequence ID" value="OAS82114.1"/>
    <property type="molecule type" value="Genomic_DNA"/>
</dbReference>
<accession>A0A179SL80</accession>
<feature type="transmembrane region" description="Helical" evidence="1">
    <location>
        <begin position="36"/>
        <end position="56"/>
    </location>
</feature>
<sequence length="78" mass="8711">MTFLSVKKQNQVVFYIIKGSTIKKFLILDCITGTSLYYAIKIISSSILIGIVGSIVGTEGIKRASWFCDKRLKIHNVV</sequence>
<proteinExistence type="predicted"/>
<name>A0A179SL80_9BACI</name>
<dbReference type="Proteomes" id="UP000078534">
    <property type="component" value="Unassembled WGS sequence"/>
</dbReference>